<dbReference type="PANTHER" id="PTHR12888:SF0">
    <property type="entry name" value="PEROXISOME ASSEMBLY PROTEIN 12"/>
    <property type="match status" value="1"/>
</dbReference>
<evidence type="ECO:0000256" key="1">
    <source>
        <dbReference type="ARBA" id="ARBA00018980"/>
    </source>
</evidence>
<dbReference type="GO" id="GO:0005778">
    <property type="term" value="C:peroxisomal membrane"/>
    <property type="evidence" value="ECO:0007669"/>
    <property type="project" value="InterPro"/>
</dbReference>
<evidence type="ECO:0000313" key="6">
    <source>
        <dbReference type="WBParaSite" id="DME_0000476701-mRNA-1"/>
    </source>
</evidence>
<evidence type="ECO:0000313" key="3">
    <source>
        <dbReference type="EMBL" id="VDN58677.1"/>
    </source>
</evidence>
<keyword evidence="2" id="KW-1133">Transmembrane helix</keyword>
<name>A0A0N4UC04_DRAME</name>
<dbReference type="GO" id="GO:0016558">
    <property type="term" value="P:protein import into peroxisome matrix"/>
    <property type="evidence" value="ECO:0007669"/>
    <property type="project" value="InterPro"/>
</dbReference>
<dbReference type="GO" id="GO:0008270">
    <property type="term" value="F:zinc ion binding"/>
    <property type="evidence" value="ECO:0007669"/>
    <property type="project" value="InterPro"/>
</dbReference>
<dbReference type="SUPFAM" id="SSF57850">
    <property type="entry name" value="RING/U-box"/>
    <property type="match status" value="1"/>
</dbReference>
<dbReference type="InterPro" id="IPR013083">
    <property type="entry name" value="Znf_RING/FYVE/PHD"/>
</dbReference>
<dbReference type="Gene3D" id="3.30.40.10">
    <property type="entry name" value="Zinc/RING finger domain, C3HC4 (zinc finger)"/>
    <property type="match status" value="1"/>
</dbReference>
<evidence type="ECO:0000256" key="2">
    <source>
        <dbReference type="SAM" id="Phobius"/>
    </source>
</evidence>
<sequence>RFGEIYLVCRIFDVIWRIFIRLFFYISRLLGFGLFFLEFLEYWRTMGPSITAKTDRFIVLSVSGYVFCYFCINRYILEHKKCPVTFLPASIEDLIRLRR</sequence>
<dbReference type="WBParaSite" id="DME_0000476701-mRNA-1">
    <property type="protein sequence ID" value="DME_0000476701-mRNA-1"/>
    <property type="gene ID" value="DME_0000476701"/>
</dbReference>
<dbReference type="PANTHER" id="PTHR12888">
    <property type="entry name" value="PEROXISOME ASSEMBLY PROTEIN 12 PEROXIN-12"/>
    <property type="match status" value="1"/>
</dbReference>
<dbReference type="Proteomes" id="UP000038040">
    <property type="component" value="Unplaced"/>
</dbReference>
<dbReference type="GO" id="GO:0006513">
    <property type="term" value="P:protein monoubiquitination"/>
    <property type="evidence" value="ECO:0007669"/>
    <property type="project" value="TreeGrafter"/>
</dbReference>
<dbReference type="Proteomes" id="UP000274756">
    <property type="component" value="Unassembled WGS sequence"/>
</dbReference>
<feature type="transmembrane region" description="Helical" evidence="2">
    <location>
        <begin position="57"/>
        <end position="77"/>
    </location>
</feature>
<feature type="transmembrane region" description="Helical" evidence="2">
    <location>
        <begin position="18"/>
        <end position="37"/>
    </location>
</feature>
<dbReference type="STRING" id="318479.A0A0N4UC04"/>
<gene>
    <name evidence="3" type="ORF">DME_LOCUS8650</name>
</gene>
<dbReference type="EMBL" id="UYYG01001170">
    <property type="protein sequence ID" value="VDN58677.1"/>
    <property type="molecule type" value="Genomic_DNA"/>
</dbReference>
<accession>A0A0N4UC04</accession>
<reference evidence="3 5" key="2">
    <citation type="submission" date="2018-11" db="EMBL/GenBank/DDBJ databases">
        <authorList>
            <consortium name="Pathogen Informatics"/>
        </authorList>
    </citation>
    <scope>NUCLEOTIDE SEQUENCE [LARGE SCALE GENOMIC DNA]</scope>
</reference>
<dbReference type="GO" id="GO:1990429">
    <property type="term" value="C:peroxisomal importomer complex"/>
    <property type="evidence" value="ECO:0007669"/>
    <property type="project" value="TreeGrafter"/>
</dbReference>
<reference evidence="6" key="1">
    <citation type="submission" date="2017-02" db="UniProtKB">
        <authorList>
            <consortium name="WormBaseParasite"/>
        </authorList>
    </citation>
    <scope>IDENTIFICATION</scope>
</reference>
<dbReference type="OrthoDB" id="107372at2759"/>
<organism evidence="4 6">
    <name type="scientific">Dracunculus medinensis</name>
    <name type="common">Guinea worm</name>
    <dbReference type="NCBI Taxonomy" id="318479"/>
    <lineage>
        <taxon>Eukaryota</taxon>
        <taxon>Metazoa</taxon>
        <taxon>Ecdysozoa</taxon>
        <taxon>Nematoda</taxon>
        <taxon>Chromadorea</taxon>
        <taxon>Rhabditida</taxon>
        <taxon>Spirurina</taxon>
        <taxon>Dracunculoidea</taxon>
        <taxon>Dracunculidae</taxon>
        <taxon>Dracunculus</taxon>
    </lineage>
</organism>
<keyword evidence="5" id="KW-1185">Reference proteome</keyword>
<dbReference type="GO" id="GO:0004842">
    <property type="term" value="F:ubiquitin-protein transferase activity"/>
    <property type="evidence" value="ECO:0007669"/>
    <property type="project" value="TreeGrafter"/>
</dbReference>
<evidence type="ECO:0000313" key="5">
    <source>
        <dbReference type="Proteomes" id="UP000274756"/>
    </source>
</evidence>
<dbReference type="InterPro" id="IPR017375">
    <property type="entry name" value="PEX12"/>
</dbReference>
<keyword evidence="2" id="KW-0812">Transmembrane</keyword>
<proteinExistence type="predicted"/>
<protein>
    <recommendedName>
        <fullName evidence="1">Peroxisome assembly protein 12</fullName>
    </recommendedName>
</protein>
<dbReference type="AlphaFoldDB" id="A0A0N4UC04"/>
<evidence type="ECO:0000313" key="4">
    <source>
        <dbReference type="Proteomes" id="UP000038040"/>
    </source>
</evidence>
<keyword evidence="2" id="KW-0472">Membrane</keyword>